<organism evidence="1 2">
    <name type="scientific">Panagrolaimus sp. JU765</name>
    <dbReference type="NCBI Taxonomy" id="591449"/>
    <lineage>
        <taxon>Eukaryota</taxon>
        <taxon>Metazoa</taxon>
        <taxon>Ecdysozoa</taxon>
        <taxon>Nematoda</taxon>
        <taxon>Chromadorea</taxon>
        <taxon>Rhabditida</taxon>
        <taxon>Tylenchina</taxon>
        <taxon>Panagrolaimomorpha</taxon>
        <taxon>Panagrolaimoidea</taxon>
        <taxon>Panagrolaimidae</taxon>
        <taxon>Panagrolaimus</taxon>
    </lineage>
</organism>
<dbReference type="Proteomes" id="UP000887576">
    <property type="component" value="Unplaced"/>
</dbReference>
<name>A0AC34QGI5_9BILA</name>
<evidence type="ECO:0000313" key="1">
    <source>
        <dbReference type="Proteomes" id="UP000887576"/>
    </source>
</evidence>
<protein>
    <submittedName>
        <fullName evidence="2">Uncharacterized protein</fullName>
    </submittedName>
</protein>
<dbReference type="WBParaSite" id="JU765_v2.g16284.t1">
    <property type="protein sequence ID" value="JU765_v2.g16284.t1"/>
    <property type="gene ID" value="JU765_v2.g16284"/>
</dbReference>
<evidence type="ECO:0000313" key="2">
    <source>
        <dbReference type="WBParaSite" id="JU765_v2.g16284.t1"/>
    </source>
</evidence>
<reference evidence="2" key="1">
    <citation type="submission" date="2022-11" db="UniProtKB">
        <authorList>
            <consortium name="WormBaseParasite"/>
        </authorList>
    </citation>
    <scope>IDENTIFICATION</scope>
</reference>
<accession>A0AC34QGI5</accession>
<sequence length="86" mass="9879">MVFQKFLGFFYVVLVFAALIPLAVTKSIHTFEPAVYEDIIDITNPYYSGQAVPEKRAYMRLGKRAYMRLGKRSASQMDKRAILRLG</sequence>
<proteinExistence type="predicted"/>